<dbReference type="Pfam" id="PF00046">
    <property type="entry name" value="Homeodomain"/>
    <property type="match status" value="1"/>
</dbReference>
<dbReference type="PROSITE" id="PS51179">
    <property type="entry name" value="POU_3"/>
    <property type="match status" value="1"/>
</dbReference>
<feature type="compositionally biased region" description="Polar residues" evidence="6">
    <location>
        <begin position="261"/>
        <end position="278"/>
    </location>
</feature>
<proteinExistence type="predicted"/>
<evidence type="ECO:0000259" key="7">
    <source>
        <dbReference type="PROSITE" id="PS50071"/>
    </source>
</evidence>
<protein>
    <submittedName>
        <fullName evidence="9">POU domain, class 6, transcription factor 1</fullName>
    </submittedName>
</protein>
<dbReference type="CDD" id="cd00086">
    <property type="entry name" value="homeodomain"/>
    <property type="match status" value="1"/>
</dbReference>
<dbReference type="Pfam" id="PF00157">
    <property type="entry name" value="Pou"/>
    <property type="match status" value="1"/>
</dbReference>
<reference evidence="9" key="1">
    <citation type="submission" date="2016-01" db="EMBL/GenBank/DDBJ databases">
        <title>Reference transcriptome for the parasite Schistocephalus solidus: insights into the molecular evolution of parasitism.</title>
        <authorList>
            <person name="Hebert F.O."/>
            <person name="Grambauer S."/>
            <person name="Barber I."/>
            <person name="Landry C.R."/>
            <person name="Aubin-Horth N."/>
        </authorList>
    </citation>
    <scope>NUCLEOTIDE SEQUENCE</scope>
</reference>
<dbReference type="InterPro" id="IPR000327">
    <property type="entry name" value="POU_dom"/>
</dbReference>
<dbReference type="PANTHER" id="PTHR11636:SF5">
    <property type="entry name" value="POU DOMAIN MOTIF 3, ISOFORM F"/>
    <property type="match status" value="1"/>
</dbReference>
<gene>
    <name evidence="9" type="primary">PO6F1</name>
    <name evidence="9" type="ORF">TR117291</name>
</gene>
<feature type="DNA-binding region" description="Homeobox" evidence="4">
    <location>
        <begin position="348"/>
        <end position="407"/>
    </location>
</feature>
<organism evidence="9">
    <name type="scientific">Schistocephalus solidus</name>
    <name type="common">Tapeworm</name>
    <dbReference type="NCBI Taxonomy" id="70667"/>
    <lineage>
        <taxon>Eukaryota</taxon>
        <taxon>Metazoa</taxon>
        <taxon>Spiralia</taxon>
        <taxon>Lophotrochozoa</taxon>
        <taxon>Platyhelminthes</taxon>
        <taxon>Cestoda</taxon>
        <taxon>Eucestoda</taxon>
        <taxon>Diphyllobothriidea</taxon>
        <taxon>Diphyllobothriidae</taxon>
        <taxon>Schistocephalus</taxon>
    </lineage>
</organism>
<evidence type="ECO:0000313" key="9">
    <source>
        <dbReference type="EMBL" id="JAP60349.1"/>
    </source>
</evidence>
<dbReference type="PANTHER" id="PTHR11636">
    <property type="entry name" value="POU DOMAIN"/>
    <property type="match status" value="1"/>
</dbReference>
<keyword evidence="1 4" id="KW-0238">DNA-binding</keyword>
<feature type="domain" description="Homeobox" evidence="7">
    <location>
        <begin position="346"/>
        <end position="406"/>
    </location>
</feature>
<evidence type="ECO:0000256" key="3">
    <source>
        <dbReference type="ARBA" id="ARBA00023242"/>
    </source>
</evidence>
<dbReference type="InterPro" id="IPR009057">
    <property type="entry name" value="Homeodomain-like_sf"/>
</dbReference>
<keyword evidence="2 4" id="KW-0371">Homeobox</keyword>
<feature type="region of interest" description="Disordered" evidence="6">
    <location>
        <begin position="102"/>
        <end position="122"/>
    </location>
</feature>
<comment type="subcellular location">
    <subcellularLocation>
        <location evidence="4 5">Nucleus</location>
    </subcellularLocation>
</comment>
<evidence type="ECO:0000256" key="6">
    <source>
        <dbReference type="SAM" id="MobiDB-lite"/>
    </source>
</evidence>
<keyword evidence="3 4" id="KW-0539">Nucleus</keyword>
<dbReference type="SUPFAM" id="SSF47413">
    <property type="entry name" value="lambda repressor-like DNA-binding domains"/>
    <property type="match status" value="1"/>
</dbReference>
<dbReference type="EMBL" id="GEEE01002876">
    <property type="protein sequence ID" value="JAP60349.1"/>
    <property type="molecule type" value="Transcribed_RNA"/>
</dbReference>
<feature type="domain" description="POU-specific" evidence="8">
    <location>
        <begin position="155"/>
        <end position="231"/>
    </location>
</feature>
<evidence type="ECO:0000256" key="1">
    <source>
        <dbReference type="ARBA" id="ARBA00023125"/>
    </source>
</evidence>
<evidence type="ECO:0000256" key="2">
    <source>
        <dbReference type="ARBA" id="ARBA00023155"/>
    </source>
</evidence>
<dbReference type="Gene3D" id="1.10.10.60">
    <property type="entry name" value="Homeodomain-like"/>
    <property type="match status" value="1"/>
</dbReference>
<dbReference type="SMART" id="SM00389">
    <property type="entry name" value="HOX"/>
    <property type="match status" value="1"/>
</dbReference>
<dbReference type="GO" id="GO:0005634">
    <property type="term" value="C:nucleus"/>
    <property type="evidence" value="ECO:0007669"/>
    <property type="project" value="UniProtKB-SubCell"/>
</dbReference>
<dbReference type="Gene3D" id="1.10.260.40">
    <property type="entry name" value="lambda repressor-like DNA-binding domains"/>
    <property type="match status" value="1"/>
</dbReference>
<feature type="region of interest" description="Disordered" evidence="6">
    <location>
        <begin position="321"/>
        <end position="343"/>
    </location>
</feature>
<feature type="region of interest" description="Disordered" evidence="6">
    <location>
        <begin position="253"/>
        <end position="279"/>
    </location>
</feature>
<dbReference type="SUPFAM" id="SSF46689">
    <property type="entry name" value="Homeodomain-like"/>
    <property type="match status" value="1"/>
</dbReference>
<feature type="compositionally biased region" description="Polar residues" evidence="6">
    <location>
        <begin position="324"/>
        <end position="334"/>
    </location>
</feature>
<evidence type="ECO:0000259" key="8">
    <source>
        <dbReference type="PROSITE" id="PS51179"/>
    </source>
</evidence>
<dbReference type="InterPro" id="IPR050255">
    <property type="entry name" value="POU_domain_TF"/>
</dbReference>
<dbReference type="InterPro" id="IPR010982">
    <property type="entry name" value="Lambda_DNA-bd_dom_sf"/>
</dbReference>
<dbReference type="AlphaFoldDB" id="A0A0V0J4U0"/>
<sequence length="422" mass="46091">MNTRLATTDSALDLSVLSDASPPYSLPPPPAPHPTIVSQLAPDVLALPASVITLPGSDKVPFHISASGHLVLANFTTERVNGSLVFKQSPLTLDQTTDCSVRYSGRTSSASPPLNNTSASESESLVNGGDLLSQPVYLLLKRARASGGDQSSLCVEGHNLSELVAFAERLRHFRRKMALSQSQLCQQLSSCFPDQLRFSQSFICRFEKMHVTLRTALNSQPYLRRWLERAELQAGSALYVASNRKAVGKSRCSADARLGPSPSTVPVAPQSTTPTSQPFAAVDGSSCTSFVEASLLDLRDHQNRGLGVSHSMSAADCEVRPVDPQQQPTPNSNIGELEDVSSLPVRRRRKTRTFFSIDAVRRLNAYFDRNPIPRGAELTKLASELGYERESVRTWFCNRRQLETSPSKRPKKQTALLSASSR</sequence>
<dbReference type="GO" id="GO:0000978">
    <property type="term" value="F:RNA polymerase II cis-regulatory region sequence-specific DNA binding"/>
    <property type="evidence" value="ECO:0007669"/>
    <property type="project" value="TreeGrafter"/>
</dbReference>
<dbReference type="PROSITE" id="PS50071">
    <property type="entry name" value="HOMEOBOX_2"/>
    <property type="match status" value="1"/>
</dbReference>
<dbReference type="SMART" id="SM00352">
    <property type="entry name" value="POU"/>
    <property type="match status" value="1"/>
</dbReference>
<feature type="region of interest" description="Disordered" evidence="6">
    <location>
        <begin position="403"/>
        <end position="422"/>
    </location>
</feature>
<accession>A0A0V0J4U0</accession>
<dbReference type="GO" id="GO:0000981">
    <property type="term" value="F:DNA-binding transcription factor activity, RNA polymerase II-specific"/>
    <property type="evidence" value="ECO:0007669"/>
    <property type="project" value="TreeGrafter"/>
</dbReference>
<name>A0A0V0J4U0_SCHSO</name>
<evidence type="ECO:0000256" key="4">
    <source>
        <dbReference type="PROSITE-ProRule" id="PRU00108"/>
    </source>
</evidence>
<dbReference type="InterPro" id="IPR001356">
    <property type="entry name" value="HD"/>
</dbReference>
<evidence type="ECO:0000256" key="5">
    <source>
        <dbReference type="RuleBase" id="RU000682"/>
    </source>
</evidence>